<evidence type="ECO:0000313" key="1">
    <source>
        <dbReference type="EMBL" id="KAJ7656203.1"/>
    </source>
</evidence>
<keyword evidence="2" id="KW-1185">Reference proteome</keyword>
<evidence type="ECO:0000313" key="2">
    <source>
        <dbReference type="Proteomes" id="UP001221757"/>
    </source>
</evidence>
<accession>A0AAD7CPF0</accession>
<gene>
    <name evidence="1" type="ORF">B0H17DRAFT_1185946</name>
</gene>
<dbReference type="Proteomes" id="UP001221757">
    <property type="component" value="Unassembled WGS sequence"/>
</dbReference>
<proteinExistence type="predicted"/>
<organism evidence="1 2">
    <name type="scientific">Mycena rosella</name>
    <name type="common">Pink bonnet</name>
    <name type="synonym">Agaricus rosellus</name>
    <dbReference type="NCBI Taxonomy" id="1033263"/>
    <lineage>
        <taxon>Eukaryota</taxon>
        <taxon>Fungi</taxon>
        <taxon>Dikarya</taxon>
        <taxon>Basidiomycota</taxon>
        <taxon>Agaricomycotina</taxon>
        <taxon>Agaricomycetes</taxon>
        <taxon>Agaricomycetidae</taxon>
        <taxon>Agaricales</taxon>
        <taxon>Marasmiineae</taxon>
        <taxon>Mycenaceae</taxon>
        <taxon>Mycena</taxon>
    </lineage>
</organism>
<sequence>MQLSLESGRGNAVELLEQARKASEQNWLPGARRGCTAKRSGTYILVLKRTIQDRIILRSRLDKWARHGGVDSHTDTYTVTEAYRCYASTRKGGNEKRLKGDDQSVLGESNPCPAHTKTRKENIYRCYALSECHGKKEQFSLQISPEGIEPPPGTYLDEDMIMDGARYTVGECDGKKELCGLQIGRGGVEPPPGTYLDEDLIMDGARYALSECHGKKEQFSLQIGPEGIEPPPGTDIY</sequence>
<dbReference type="EMBL" id="JARKIE010000303">
    <property type="protein sequence ID" value="KAJ7656203.1"/>
    <property type="molecule type" value="Genomic_DNA"/>
</dbReference>
<name>A0AAD7CPF0_MYCRO</name>
<reference evidence="1" key="1">
    <citation type="submission" date="2023-03" db="EMBL/GenBank/DDBJ databases">
        <title>Massive genome expansion in bonnet fungi (Mycena s.s.) driven by repeated elements and novel gene families across ecological guilds.</title>
        <authorList>
            <consortium name="Lawrence Berkeley National Laboratory"/>
            <person name="Harder C.B."/>
            <person name="Miyauchi S."/>
            <person name="Viragh M."/>
            <person name="Kuo A."/>
            <person name="Thoen E."/>
            <person name="Andreopoulos B."/>
            <person name="Lu D."/>
            <person name="Skrede I."/>
            <person name="Drula E."/>
            <person name="Henrissat B."/>
            <person name="Morin E."/>
            <person name="Kohler A."/>
            <person name="Barry K."/>
            <person name="LaButti K."/>
            <person name="Morin E."/>
            <person name="Salamov A."/>
            <person name="Lipzen A."/>
            <person name="Mereny Z."/>
            <person name="Hegedus B."/>
            <person name="Baldrian P."/>
            <person name="Stursova M."/>
            <person name="Weitz H."/>
            <person name="Taylor A."/>
            <person name="Grigoriev I.V."/>
            <person name="Nagy L.G."/>
            <person name="Martin F."/>
            <person name="Kauserud H."/>
        </authorList>
    </citation>
    <scope>NUCLEOTIDE SEQUENCE</scope>
    <source>
        <strain evidence="1">CBHHK067</strain>
    </source>
</reference>
<comment type="caution">
    <text evidence="1">The sequence shown here is derived from an EMBL/GenBank/DDBJ whole genome shotgun (WGS) entry which is preliminary data.</text>
</comment>
<dbReference type="AlphaFoldDB" id="A0AAD7CPF0"/>
<protein>
    <submittedName>
        <fullName evidence="1">Uncharacterized protein</fullName>
    </submittedName>
</protein>